<evidence type="ECO:0000313" key="2">
    <source>
        <dbReference type="EMBL" id="QNE88603.1"/>
    </source>
</evidence>
<evidence type="ECO:0000259" key="1">
    <source>
        <dbReference type="SMART" id="SM00507"/>
    </source>
</evidence>
<name>A0A7G7CLY7_9CORY</name>
<dbReference type="InterPro" id="IPR003615">
    <property type="entry name" value="HNH_nuc"/>
</dbReference>
<dbReference type="KEGG" id="cik:H0194_05635"/>
<dbReference type="CDD" id="cd00085">
    <property type="entry name" value="HNHc"/>
    <property type="match status" value="1"/>
</dbReference>
<dbReference type="Pfam" id="PF01844">
    <property type="entry name" value="HNH"/>
    <property type="match status" value="1"/>
</dbReference>
<dbReference type="GO" id="GO:0008270">
    <property type="term" value="F:zinc ion binding"/>
    <property type="evidence" value="ECO:0007669"/>
    <property type="project" value="InterPro"/>
</dbReference>
<dbReference type="Gene3D" id="1.10.30.50">
    <property type="match status" value="1"/>
</dbReference>
<dbReference type="RefSeq" id="WP_185174994.1">
    <property type="nucleotide sequence ID" value="NZ_CP059404.1"/>
</dbReference>
<dbReference type="AlphaFoldDB" id="A0A7G7CLY7"/>
<keyword evidence="2" id="KW-0255">Endonuclease</keyword>
<accession>A0A7G7CLY7</accession>
<organism evidence="2 3">
    <name type="scientific">Corynebacterium incognita</name>
    <dbReference type="NCBI Taxonomy" id="2754725"/>
    <lineage>
        <taxon>Bacteria</taxon>
        <taxon>Bacillati</taxon>
        <taxon>Actinomycetota</taxon>
        <taxon>Actinomycetes</taxon>
        <taxon>Mycobacteriales</taxon>
        <taxon>Corynebacteriaceae</taxon>
        <taxon>Corynebacterium</taxon>
    </lineage>
</organism>
<keyword evidence="2" id="KW-0540">Nuclease</keyword>
<reference evidence="2 3" key="1">
    <citation type="submission" date="2020-07" db="EMBL/GenBank/DDBJ databases">
        <title>Complete genome and description of Corynebacterium incognita strain Marseille-Q3630 sp. nov.</title>
        <authorList>
            <person name="Boxberger M."/>
        </authorList>
    </citation>
    <scope>NUCLEOTIDE SEQUENCE [LARGE SCALE GENOMIC DNA]</scope>
    <source>
        <strain evidence="2 3">Marseille-Q3630</strain>
    </source>
</reference>
<sequence length="370" mass="42199">MDAFYAHCSTTDDLARQSHQLRRQEYEMYRRYLPSESDDVEIAAARVARATGTSDTRVTNIFLSLYRLDELPHLRALHERMFHLDLHRILAIDRALVAVDDEEVLATVDAVLVDFLTPSRPNQIMPSAARIRSKIMDVIRTEEDSAPSEDSVTFNYIDDTKGAFNALLQPAQMRAVEERIRTVAKQEKLTLPEAFVRAVLGTKKTHIVVHTYKALDIPDAPQWVSGVGWLSGHLEGKFTDIDAAAQQVTTNYTPTEPMKRFVEGRDGTCRWPGCGVPAHRAQKDHRIEWAEGGPTAPWNLVSLCQHHHNIKTDRRARYIMDPVTAEIVWLMEDGTWVMDKPTGPLAPNQRRWLQTFAQRRKSRRGRATRV</sequence>
<evidence type="ECO:0000313" key="3">
    <source>
        <dbReference type="Proteomes" id="UP000515743"/>
    </source>
</evidence>
<dbReference type="Proteomes" id="UP000515743">
    <property type="component" value="Chromosome"/>
</dbReference>
<dbReference type="GO" id="GO:0003676">
    <property type="term" value="F:nucleic acid binding"/>
    <property type="evidence" value="ECO:0007669"/>
    <property type="project" value="InterPro"/>
</dbReference>
<dbReference type="GO" id="GO:0004519">
    <property type="term" value="F:endonuclease activity"/>
    <property type="evidence" value="ECO:0007669"/>
    <property type="project" value="UniProtKB-KW"/>
</dbReference>
<dbReference type="InterPro" id="IPR002711">
    <property type="entry name" value="HNH"/>
</dbReference>
<feature type="domain" description="HNH nuclease" evidence="1">
    <location>
        <begin position="257"/>
        <end position="309"/>
    </location>
</feature>
<keyword evidence="3" id="KW-1185">Reference proteome</keyword>
<dbReference type="EMBL" id="CP059404">
    <property type="protein sequence ID" value="QNE88603.1"/>
    <property type="molecule type" value="Genomic_DNA"/>
</dbReference>
<protein>
    <submittedName>
        <fullName evidence="2">HNH endonuclease</fullName>
    </submittedName>
</protein>
<dbReference type="SMART" id="SM00507">
    <property type="entry name" value="HNHc"/>
    <property type="match status" value="1"/>
</dbReference>
<proteinExistence type="predicted"/>
<gene>
    <name evidence="2" type="ORF">H0194_05635</name>
</gene>
<keyword evidence="2" id="KW-0378">Hydrolase</keyword>